<dbReference type="GO" id="GO:0006400">
    <property type="term" value="P:tRNA modification"/>
    <property type="evidence" value="ECO:0007669"/>
    <property type="project" value="TreeGrafter"/>
</dbReference>
<evidence type="ECO:0000256" key="3">
    <source>
        <dbReference type="ARBA" id="ARBA00035306"/>
    </source>
</evidence>
<comment type="similarity">
    <text evidence="2">Belongs to the QNG1 protein family.</text>
</comment>
<evidence type="ECO:0000313" key="7">
    <source>
        <dbReference type="Proteomes" id="UP000178377"/>
    </source>
</evidence>
<dbReference type="InterPro" id="IPR019438">
    <property type="entry name" value="Q_salvage"/>
</dbReference>
<dbReference type="PANTHER" id="PTHR21314">
    <property type="entry name" value="QUEUOSINE 5'-PHOSPHATE N-GLYCOSYLASE_HYDROLASE-RELATED"/>
    <property type="match status" value="1"/>
</dbReference>
<proteinExistence type="inferred from homology"/>
<evidence type="ECO:0000256" key="1">
    <source>
        <dbReference type="ARBA" id="ARBA00022801"/>
    </source>
</evidence>
<comment type="catalytic activity">
    <reaction evidence="5">
        <text>queuosine 5'-phosphate + H2O = queuine + D-ribose 5-phosphate</text>
        <dbReference type="Rhea" id="RHEA:75387"/>
        <dbReference type="ChEBI" id="CHEBI:15377"/>
        <dbReference type="ChEBI" id="CHEBI:17433"/>
        <dbReference type="ChEBI" id="CHEBI:78346"/>
        <dbReference type="ChEBI" id="CHEBI:194371"/>
    </reaction>
    <physiologicalReaction direction="left-to-right" evidence="5">
        <dbReference type="Rhea" id="RHEA:75388"/>
    </physiologicalReaction>
</comment>
<sequence length="318" mass="36727">MIENPVRTTSRWVVARARDVLIDHSAVSRVARFLRRKNIRIPVWSQSFHLTQASDTIKLRYIFVLDSLNFCFWSRGQKWSVPGPRNRLSGYMALAWQLKNFFKDNPNVDFRQLQTLSYRAFRSILGGSGELHFLRERHRILTRVSKYLVRHFDGDPSRLLRAGKRRAEKLVPLLAAIPSFDDTTKLAGRKVHFYKRAQILVGDIWGAFGGRGIGRIDNIGYLTAFADYKIPQILRDLGILRYSPKLAATVGRRDMIAQGSPWETEIRASTIVGVEELKDALHREGASLPSLQLDWYLWITSKSRKKMLPHNLTKTVYY</sequence>
<accession>A0A1F5PFE4</accession>
<comment type="caution">
    <text evidence="6">The sequence shown here is derived from an EMBL/GenBank/DDBJ whole genome shotgun (WGS) entry which is preliminary data.</text>
</comment>
<dbReference type="Pfam" id="PF10343">
    <property type="entry name" value="Q_salvage"/>
    <property type="match status" value="1"/>
</dbReference>
<organism evidence="6 7">
    <name type="scientific">Candidatus Doudnabacteria bacterium RIFCSPHIGHO2_01_FULL_50_11</name>
    <dbReference type="NCBI Taxonomy" id="1817828"/>
    <lineage>
        <taxon>Bacteria</taxon>
        <taxon>Candidatus Doudnaibacteriota</taxon>
    </lineage>
</organism>
<evidence type="ECO:0000256" key="5">
    <source>
        <dbReference type="ARBA" id="ARBA00048204"/>
    </source>
</evidence>
<dbReference type="PANTHER" id="PTHR21314:SF0">
    <property type="entry name" value="QUEUOSINE 5'-PHOSPHATE N-GLYCOSYLASE_HYDROLASE"/>
    <property type="match status" value="1"/>
</dbReference>
<reference evidence="6 7" key="1">
    <citation type="journal article" date="2016" name="Nat. Commun.">
        <title>Thousands of microbial genomes shed light on interconnected biogeochemical processes in an aquifer system.</title>
        <authorList>
            <person name="Anantharaman K."/>
            <person name="Brown C.T."/>
            <person name="Hug L.A."/>
            <person name="Sharon I."/>
            <person name="Castelle C.J."/>
            <person name="Probst A.J."/>
            <person name="Thomas B.C."/>
            <person name="Singh A."/>
            <person name="Wilkins M.J."/>
            <person name="Karaoz U."/>
            <person name="Brodie E.L."/>
            <person name="Williams K.H."/>
            <person name="Hubbard S.S."/>
            <person name="Banfield J.F."/>
        </authorList>
    </citation>
    <scope>NUCLEOTIDE SEQUENCE [LARGE SCALE GENOMIC DNA]</scope>
</reference>
<dbReference type="EMBL" id="MFEO01000033">
    <property type="protein sequence ID" value="OGE88474.1"/>
    <property type="molecule type" value="Genomic_DNA"/>
</dbReference>
<name>A0A1F5PFE4_9BACT</name>
<dbReference type="GO" id="GO:0016787">
    <property type="term" value="F:hydrolase activity"/>
    <property type="evidence" value="ECO:0007669"/>
    <property type="project" value="UniProtKB-KW"/>
</dbReference>
<evidence type="ECO:0000256" key="4">
    <source>
        <dbReference type="ARBA" id="ARBA00035393"/>
    </source>
</evidence>
<dbReference type="Proteomes" id="UP000178377">
    <property type="component" value="Unassembled WGS sequence"/>
</dbReference>
<gene>
    <name evidence="6" type="ORF">A2722_01080</name>
</gene>
<dbReference type="AlphaFoldDB" id="A0A1F5PFE4"/>
<evidence type="ECO:0000256" key="2">
    <source>
        <dbReference type="ARBA" id="ARBA00035119"/>
    </source>
</evidence>
<evidence type="ECO:0000313" key="6">
    <source>
        <dbReference type="EMBL" id="OGE88474.1"/>
    </source>
</evidence>
<protein>
    <recommendedName>
        <fullName evidence="3">Queuosine 5'-phosphate N-glycosylase/hydrolase</fullName>
    </recommendedName>
    <alternativeName>
        <fullName evidence="4">Queuosine-nucleotide N-glycosylase/hydrolase</fullName>
    </alternativeName>
</protein>
<keyword evidence="1" id="KW-0378">Hydrolase</keyword>